<feature type="active site" evidence="1">
    <location>
        <position position="242"/>
    </location>
</feature>
<dbReference type="InterPro" id="IPR027065">
    <property type="entry name" value="Lon_Prtase"/>
</dbReference>
<keyword evidence="1" id="KW-0645">Protease</keyword>
<dbReference type="Gene3D" id="2.30.42.10">
    <property type="match status" value="1"/>
</dbReference>
<dbReference type="EC" id="3.4.21.53" evidence="1"/>
<dbReference type="Pfam" id="PF13180">
    <property type="entry name" value="PDZ_2"/>
    <property type="match status" value="1"/>
</dbReference>
<organism evidence="3 4">
    <name type="scientific">Nocardioides panacisoli</name>
    <dbReference type="NCBI Taxonomy" id="627624"/>
    <lineage>
        <taxon>Bacteria</taxon>
        <taxon>Bacillati</taxon>
        <taxon>Actinomycetota</taxon>
        <taxon>Actinomycetes</taxon>
        <taxon>Propionibacteriales</taxon>
        <taxon>Nocardioidaceae</taxon>
        <taxon>Nocardioides</taxon>
    </lineage>
</organism>
<keyword evidence="1" id="KW-0378">Hydrolase</keyword>
<comment type="similarity">
    <text evidence="1">Belongs to the peptidase S16 family.</text>
</comment>
<sequence length="345" mass="36388">MTQRMIAVCIAAPLLLVLAVVALAVPLPYAYESPGPTYNILGTDQNDSELVQVDGHRVYRDDGQLRFTTVRTSPYGEKLTLGEALSKWLNPDDAVIPYDIAHPPTVTAQEEESQGAVDMVTSQDNAIAVALEEMGTQVPKRIQVAAVTDGLPAASKLQVHDIFVSADGKKVTSAQDVVDAVTSHQAGDPVHLVVLRDGRRLTVDVAPKEVDGEPRIGVTVGIGYVFPFDISINVDPTIGGPSAGLMFSLAVYDTLTPGSLTGGHAIAGTGEIEPDGSVGPIGGIQQKIAAADDAGVELFFVPPDNCEDVKGLDPDLKLVKADTMHDARIALQDFASGHDDDLPHC</sequence>
<dbReference type="InterPro" id="IPR014721">
    <property type="entry name" value="Ribsml_uS5_D2-typ_fold_subgr"/>
</dbReference>
<evidence type="ECO:0000313" key="4">
    <source>
        <dbReference type="Proteomes" id="UP001501821"/>
    </source>
</evidence>
<dbReference type="InterPro" id="IPR001478">
    <property type="entry name" value="PDZ"/>
</dbReference>
<keyword evidence="4" id="KW-1185">Reference proteome</keyword>
<gene>
    <name evidence="3" type="ORF">GCM10022242_39780</name>
</gene>
<dbReference type="RefSeq" id="WP_344778821.1">
    <property type="nucleotide sequence ID" value="NZ_BAABAH010000021.1"/>
</dbReference>
<dbReference type="SUPFAM" id="SSF50156">
    <property type="entry name" value="PDZ domain-like"/>
    <property type="match status" value="1"/>
</dbReference>
<evidence type="ECO:0000259" key="2">
    <source>
        <dbReference type="PROSITE" id="PS51786"/>
    </source>
</evidence>
<dbReference type="InterPro" id="IPR036034">
    <property type="entry name" value="PDZ_sf"/>
</dbReference>
<protein>
    <recommendedName>
        <fullName evidence="1">endopeptidase La</fullName>
        <ecNumber evidence="1">3.4.21.53</ecNumber>
    </recommendedName>
</protein>
<reference evidence="4" key="1">
    <citation type="journal article" date="2019" name="Int. J. Syst. Evol. Microbiol.">
        <title>The Global Catalogue of Microorganisms (GCM) 10K type strain sequencing project: providing services to taxonomists for standard genome sequencing and annotation.</title>
        <authorList>
            <consortium name="The Broad Institute Genomics Platform"/>
            <consortium name="The Broad Institute Genome Sequencing Center for Infectious Disease"/>
            <person name="Wu L."/>
            <person name="Ma J."/>
        </authorList>
    </citation>
    <scope>NUCLEOTIDE SEQUENCE [LARGE SCALE GENOMIC DNA]</scope>
    <source>
        <strain evidence="4">JCM 16953</strain>
    </source>
</reference>
<evidence type="ECO:0000313" key="3">
    <source>
        <dbReference type="EMBL" id="GAA3834821.1"/>
    </source>
</evidence>
<dbReference type="InterPro" id="IPR008269">
    <property type="entry name" value="Lon_proteolytic"/>
</dbReference>
<dbReference type="SUPFAM" id="SSF54211">
    <property type="entry name" value="Ribosomal protein S5 domain 2-like"/>
    <property type="match status" value="1"/>
</dbReference>
<feature type="domain" description="Lon proteolytic" evidence="2">
    <location>
        <begin position="238"/>
        <end position="334"/>
    </location>
</feature>
<keyword evidence="1" id="KW-0720">Serine protease</keyword>
<dbReference type="Proteomes" id="UP001501821">
    <property type="component" value="Unassembled WGS sequence"/>
</dbReference>
<dbReference type="EMBL" id="BAABAH010000021">
    <property type="protein sequence ID" value="GAA3834821.1"/>
    <property type="molecule type" value="Genomic_DNA"/>
</dbReference>
<dbReference type="PANTHER" id="PTHR10046">
    <property type="entry name" value="ATP DEPENDENT LON PROTEASE FAMILY MEMBER"/>
    <property type="match status" value="1"/>
</dbReference>
<dbReference type="Pfam" id="PF05362">
    <property type="entry name" value="Lon_C"/>
    <property type="match status" value="1"/>
</dbReference>
<feature type="active site" evidence="1">
    <location>
        <position position="287"/>
    </location>
</feature>
<dbReference type="InterPro" id="IPR020568">
    <property type="entry name" value="Ribosomal_Su5_D2-typ_SF"/>
</dbReference>
<accession>A0ABP7J516</accession>
<dbReference type="Gene3D" id="3.30.230.10">
    <property type="match status" value="1"/>
</dbReference>
<comment type="catalytic activity">
    <reaction evidence="1">
        <text>Hydrolysis of proteins in presence of ATP.</text>
        <dbReference type="EC" id="3.4.21.53"/>
    </reaction>
</comment>
<dbReference type="PROSITE" id="PS51786">
    <property type="entry name" value="LON_PROTEOLYTIC"/>
    <property type="match status" value="1"/>
</dbReference>
<evidence type="ECO:0000256" key="1">
    <source>
        <dbReference type="PROSITE-ProRule" id="PRU01122"/>
    </source>
</evidence>
<comment type="caution">
    <text evidence="3">The sequence shown here is derived from an EMBL/GenBank/DDBJ whole genome shotgun (WGS) entry which is preliminary data.</text>
</comment>
<name>A0ABP7J516_9ACTN</name>
<proteinExistence type="inferred from homology"/>